<feature type="coiled-coil region" evidence="7">
    <location>
        <begin position="1854"/>
        <end position="1884"/>
    </location>
</feature>
<dbReference type="PANTHER" id="PTHR12268:SF14">
    <property type="entry name" value="DYSTROPHIN-1"/>
    <property type="match status" value="1"/>
</dbReference>
<dbReference type="SUPFAM" id="SSF49723">
    <property type="entry name" value="Lipase/lipooxygenase domain (PLAT/LH2 domain)"/>
    <property type="match status" value="1"/>
</dbReference>
<dbReference type="Gene3D" id="2.40.180.10">
    <property type="entry name" value="Catalase core domain"/>
    <property type="match status" value="1"/>
</dbReference>
<accession>A0A9W9YRB1</accession>
<dbReference type="SUPFAM" id="SSF51045">
    <property type="entry name" value="WW domain"/>
    <property type="match status" value="1"/>
</dbReference>
<evidence type="ECO:0000256" key="4">
    <source>
        <dbReference type="ARBA" id="ARBA00022837"/>
    </source>
</evidence>
<dbReference type="InterPro" id="IPR001202">
    <property type="entry name" value="WW_dom"/>
</dbReference>
<dbReference type="InterPro" id="IPR001024">
    <property type="entry name" value="PLAT/LH2_dom"/>
</dbReference>
<dbReference type="SMART" id="SM00308">
    <property type="entry name" value="LH2"/>
    <property type="match status" value="1"/>
</dbReference>
<dbReference type="GO" id="GO:0005886">
    <property type="term" value="C:plasma membrane"/>
    <property type="evidence" value="ECO:0007669"/>
    <property type="project" value="TreeGrafter"/>
</dbReference>
<dbReference type="InterPro" id="IPR036020">
    <property type="entry name" value="WW_dom_sf"/>
</dbReference>
<dbReference type="InterPro" id="IPR036392">
    <property type="entry name" value="PLAT/LH2_dom_sf"/>
</dbReference>
<feature type="coiled-coil region" evidence="7">
    <location>
        <begin position="493"/>
        <end position="527"/>
    </location>
</feature>
<dbReference type="PROSITE" id="PS50020">
    <property type="entry name" value="WW_DOMAIN_2"/>
    <property type="match status" value="1"/>
</dbReference>
<organism evidence="10 11">
    <name type="scientific">Desmophyllum pertusum</name>
    <dbReference type="NCBI Taxonomy" id="174260"/>
    <lineage>
        <taxon>Eukaryota</taxon>
        <taxon>Metazoa</taxon>
        <taxon>Cnidaria</taxon>
        <taxon>Anthozoa</taxon>
        <taxon>Hexacorallia</taxon>
        <taxon>Scleractinia</taxon>
        <taxon>Caryophylliina</taxon>
        <taxon>Caryophylliidae</taxon>
        <taxon>Desmophyllum</taxon>
    </lineage>
</organism>
<feature type="coiled-coil region" evidence="7">
    <location>
        <begin position="1617"/>
        <end position="1651"/>
    </location>
</feature>
<evidence type="ECO:0000256" key="2">
    <source>
        <dbReference type="ARBA" id="ARBA00004496"/>
    </source>
</evidence>
<comment type="caution">
    <text evidence="10">The sequence shown here is derived from an EMBL/GenBank/DDBJ whole genome shotgun (WGS) entry which is preliminary data.</text>
</comment>
<dbReference type="InterPro" id="IPR002017">
    <property type="entry name" value="Spectrin_repeat"/>
</dbReference>
<feature type="domain" description="PLAT" evidence="9">
    <location>
        <begin position="749"/>
        <end position="868"/>
    </location>
</feature>
<dbReference type="SMART" id="SM00456">
    <property type="entry name" value="WW"/>
    <property type="match status" value="1"/>
</dbReference>
<sequence length="2056" mass="239197">MSEVDRVVEKCYHVLEGTEVELEDALRNLNRHAGTIKESGPGSVPDLARQLTSKRIAVTVIRKDMDDYEDRMSDIRGKVDKTRQVLEGEIQRRQQMKKDFETIRMWVVKIEVLINSKLTKHEEIDEREIKALEEEFSLNQSLVNSVESTCNELSKTPKGSAYLKLIKELEQLRAKWMTIHTKFEELKEQPGKKLEADFDTLHGQTLTDLDKIQRGVKKLKLESAEPRNIKSLLDKCLSYKDELSTIKKDLEQVRKLGFQIMERAPEEKRTGVDRRVEEVVHEHRELEKKVRTKEEAFREALPLAERLESDMSNLENWLEDKTSDVKRREEAGFPEDVDAEIKWNRGLVQDVTGKMSDVQQLTQVGRELVDLSETGQLENLEDRLTRINNAWEDLSSAAEQRMTTLPKYKAKLADFEKSVDQMNQWLEDMEKETNKVHPKEEEVDLAKNKIDEIQESIKNREPQLDLIRKQSGEFVHRGRQIMEPYKRLLDRRWEDLSSRIGQLEEELEDTKKKAEEARAKGGRVETEIIVTERKTVSSTPGGLIEEFLSREERTETDSGQPIIETITTHRTYTTNTAPDSSRYVDDDFQRRLDQILLDVKDLEDLINDIQSPKKTTENEVNEKIKVAENQVDNLQPRVEHLLKESKTLANREGARGDHIHQSLLDLSSRWLKACDEVDKQKKAIRIVPNWYQFRSNLDDIDGWLKKMEQGTELEVQPEEIEEQQAKYEMVFKNIEELDRQGVQILRCYLLPHHSSHTGDVKDAGTQSNVSVALFGEKGKSSKLRLDKSETYNTKFYRDQLDIFTVYNVPHLGDLHKIQVWHDGTGHKPDWFVKGFYIEDKSTRKVYFFNCNAWIGRDADMQDIKCEGYTLPEEGEDVMTKSSLARVRWQVTLVEHEPAQTPGWKLIGDIRKLSDEVHEVELLLESPELQKADFEDFSKQEDKLKLIGEKQEDLEPRATEVLSRSETVQSACAEKEYDAVKRAASKFRLQWNNLNQDYKARSLRWEKAVAVWRQFHCDLKDVTSWMTHAEKVLDDTSGEVEFNSAKKEQKGLEDGIARHQSTVNVMNTGGQEIISKSTTVEADMLRDKLATQNRRWESICNQVTDRRDRFKEEAMQIEEFLEESRDLLQWMDEADTELQTKDPSPADEDGLEELLDKIKSIQQEQNNREDSKNSIQQTAERLLSKPTISKPNSETIRTRLDILLTRWDILRADVATRTRGVESKLRRVSEFLGDLEELSSWASTTRELLEKQESGGYNQEVVDPKTVQESLKSRQPKLDTMNESMARYRRESKLDGNQVPKPLEVKVKALNDDWSRIASLTANLFAARVKPRKVVEETVVESKQRSVHAGVPLIMEDWREEHASPWPKFDKAVSELHDWLDTLSEMMKTEKIVLGDSEDMDGLLEKQKSIDDQLQTKQHLLDEIAEMGQTLADDAQTEEDKFLIDSKVSKLKGHWENIVDNSGVWRGQIDYLMEEWKRFVELREELLEWIRKAEAYLERDENVYGYTVSELEEQIDKHKEFEDDVENWRGSISAVNQCGEHLVQEFPHYESGELKNSMSEVNERWTNITSRSDSRRKHIKEAFDRMVRFHEDMINALTWLTSAESKVAELDSAVEATSTEEQQDMEALRKELKYLEDDINAHQEMFASLNENGQLIMTEMEPGDVLTAVQAKLDDMNDRWQSLNVRTLDIRDRLEDTGTEWRQLLMDLQEIIDWIARADQELTLQQPIGGDLESVQNQNEIHQAFKGKLNVRRLVVDRALDSGQRVMEEYETDRSADEPRDSPRARITQNLKRQIDTVSERWAMLCQRSEDWQQWIDEVLRKLQLFQGQMEEIDVRLVEAEQVKSNWTPVQDLVIDSLSEQMDDLKNLQERIASLQNMFETLSSTEGELRRKGVSLSPNLQNRIDQLYRRWKQLQIQLLQRQHAMQEAYSSFDMSSVQGLQASVEPPWERAVALNKVPYYINHKTETTQWDHPKMTELYHQIAELNDIKYSAYRTAMKLRCIQKASNLDSVSLTNVISALEQHNLKHASNEALIGVPEMVKVLTTVYENIEVPRITR</sequence>
<evidence type="ECO:0000256" key="6">
    <source>
        <dbReference type="PROSITE-ProRule" id="PRU00152"/>
    </source>
</evidence>
<dbReference type="CDD" id="cd00201">
    <property type="entry name" value="WW"/>
    <property type="match status" value="1"/>
</dbReference>
<gene>
    <name evidence="10" type="ORF">OS493_009735</name>
</gene>
<dbReference type="OrthoDB" id="5961994at2759"/>
<name>A0A9W9YRB1_9CNID</name>
<comment type="subcellular location">
    <subcellularLocation>
        <location evidence="1">Cell membrane</location>
        <location evidence="1">Sarcolemma</location>
        <topology evidence="1">Peripheral membrane protein</topology>
        <orientation evidence="1">Cytoplasmic side</orientation>
    </subcellularLocation>
    <subcellularLocation>
        <location evidence="2">Cytoplasm</location>
    </subcellularLocation>
</comment>
<keyword evidence="11" id="KW-1185">Reference proteome</keyword>
<dbReference type="Pfam" id="PF01477">
    <property type="entry name" value="PLAT"/>
    <property type="match status" value="1"/>
</dbReference>
<feature type="coiled-coil region" evidence="7">
    <location>
        <begin position="276"/>
        <end position="324"/>
    </location>
</feature>
<dbReference type="InterPro" id="IPR011992">
    <property type="entry name" value="EF-hand-dom_pair"/>
</dbReference>
<evidence type="ECO:0000259" key="9">
    <source>
        <dbReference type="PROSITE" id="PS50095"/>
    </source>
</evidence>
<keyword evidence="3" id="KW-0963">Cytoplasm</keyword>
<dbReference type="Pfam" id="PF09068">
    <property type="entry name" value="EF-hand_2"/>
    <property type="match status" value="1"/>
</dbReference>
<dbReference type="SMART" id="SM00150">
    <property type="entry name" value="SPEC"/>
    <property type="match status" value="12"/>
</dbReference>
<protein>
    <recommendedName>
        <fullName evidence="12">Dystrophin</fullName>
    </recommendedName>
</protein>
<dbReference type="InterPro" id="IPR050774">
    <property type="entry name" value="KCMF1/Dystrophin"/>
</dbReference>
<dbReference type="InterPro" id="IPR015153">
    <property type="entry name" value="EF-hand_dom_typ1"/>
</dbReference>
<dbReference type="Pfam" id="PF00435">
    <property type="entry name" value="Spectrin"/>
    <property type="match status" value="8"/>
</dbReference>
<keyword evidence="7" id="KW-0175">Coiled coil</keyword>
<keyword evidence="5" id="KW-0206">Cytoskeleton</keyword>
<dbReference type="PROSITE" id="PS50095">
    <property type="entry name" value="PLAT"/>
    <property type="match status" value="1"/>
</dbReference>
<evidence type="ECO:0000313" key="10">
    <source>
        <dbReference type="EMBL" id="KAJ7363575.1"/>
    </source>
</evidence>
<dbReference type="Gene3D" id="2.20.70.10">
    <property type="match status" value="1"/>
</dbReference>
<dbReference type="EMBL" id="MU827305">
    <property type="protein sequence ID" value="KAJ7363575.1"/>
    <property type="molecule type" value="Genomic_DNA"/>
</dbReference>
<reference evidence="10" key="1">
    <citation type="submission" date="2023-01" db="EMBL/GenBank/DDBJ databases">
        <title>Genome assembly of the deep-sea coral Lophelia pertusa.</title>
        <authorList>
            <person name="Herrera S."/>
            <person name="Cordes E."/>
        </authorList>
    </citation>
    <scope>NUCLEOTIDE SEQUENCE</scope>
    <source>
        <strain evidence="10">USNM1676648</strain>
        <tissue evidence="10">Polyp</tissue>
    </source>
</reference>
<dbReference type="SUPFAM" id="SSF46966">
    <property type="entry name" value="Spectrin repeat"/>
    <property type="match status" value="11"/>
</dbReference>
<dbReference type="CDD" id="cd00176">
    <property type="entry name" value="SPEC"/>
    <property type="match status" value="4"/>
</dbReference>
<dbReference type="Proteomes" id="UP001163046">
    <property type="component" value="Unassembled WGS sequence"/>
</dbReference>
<comment type="caution">
    <text evidence="6">Lacks conserved residue(s) required for the propagation of feature annotation.</text>
</comment>
<proteinExistence type="predicted"/>
<evidence type="ECO:0000256" key="7">
    <source>
        <dbReference type="SAM" id="Coils"/>
    </source>
</evidence>
<dbReference type="Pfam" id="PF00397">
    <property type="entry name" value="WW"/>
    <property type="match status" value="1"/>
</dbReference>
<evidence type="ECO:0000256" key="1">
    <source>
        <dbReference type="ARBA" id="ARBA00004278"/>
    </source>
</evidence>
<evidence type="ECO:0000256" key="5">
    <source>
        <dbReference type="ARBA" id="ARBA00023212"/>
    </source>
</evidence>
<dbReference type="PROSITE" id="PS01159">
    <property type="entry name" value="WW_DOMAIN_1"/>
    <property type="match status" value="1"/>
</dbReference>
<keyword evidence="4" id="KW-0106">Calcium</keyword>
<feature type="coiled-coil region" evidence="7">
    <location>
        <begin position="377"/>
        <end position="432"/>
    </location>
</feature>
<evidence type="ECO:0000313" key="11">
    <source>
        <dbReference type="Proteomes" id="UP001163046"/>
    </source>
</evidence>
<evidence type="ECO:0000259" key="8">
    <source>
        <dbReference type="PROSITE" id="PS50020"/>
    </source>
</evidence>
<dbReference type="PANTHER" id="PTHR12268">
    <property type="entry name" value="E3 UBIQUITIN-PROTEIN LIGASE KCMF1"/>
    <property type="match status" value="1"/>
</dbReference>
<dbReference type="SUPFAM" id="SSF47473">
    <property type="entry name" value="EF-hand"/>
    <property type="match status" value="1"/>
</dbReference>
<feature type="coiled-coil region" evidence="7">
    <location>
        <begin position="1150"/>
        <end position="1180"/>
    </location>
</feature>
<feature type="domain" description="WW" evidence="8">
    <location>
        <begin position="1941"/>
        <end position="1974"/>
    </location>
</feature>
<evidence type="ECO:0000256" key="3">
    <source>
        <dbReference type="ARBA" id="ARBA00022490"/>
    </source>
</evidence>
<dbReference type="Gene3D" id="1.20.58.60">
    <property type="match status" value="11"/>
</dbReference>
<dbReference type="InterPro" id="IPR018159">
    <property type="entry name" value="Spectrin/alpha-actinin"/>
</dbReference>
<dbReference type="Gene3D" id="6.10.140.70">
    <property type="match status" value="1"/>
</dbReference>
<evidence type="ECO:0008006" key="12">
    <source>
        <dbReference type="Google" id="ProtNLM"/>
    </source>
</evidence>